<proteinExistence type="predicted"/>
<evidence type="ECO:0000256" key="1">
    <source>
        <dbReference type="SAM" id="Phobius"/>
    </source>
</evidence>
<dbReference type="EMBL" id="CP000553">
    <property type="protein sequence ID" value="ABM75819.1"/>
    <property type="molecule type" value="Genomic_DNA"/>
</dbReference>
<dbReference type="Proteomes" id="UP000002592">
    <property type="component" value="Chromosome"/>
</dbReference>
<reference evidence="3" key="1">
    <citation type="journal article" date="2007" name="PLoS Genet.">
        <title>Patterns and implications of gene gain and loss in the evolution of Prochlorococcus.</title>
        <authorList>
            <person name="Kettler G.C."/>
            <person name="Martiny A.C."/>
            <person name="Huang K."/>
            <person name="Zucker J."/>
            <person name="Coleman M.L."/>
            <person name="Rodrigue S."/>
            <person name="Chen F."/>
            <person name="Lapidus A."/>
            <person name="Ferriera S."/>
            <person name="Johnson J."/>
            <person name="Steglich C."/>
            <person name="Church G.M."/>
            <person name="Richardson P."/>
            <person name="Chisholm S.W."/>
        </authorList>
    </citation>
    <scope>NUCLEOTIDE SEQUENCE [LARGE SCALE GENOMIC DNA]</scope>
    <source>
        <strain evidence="3">NATL1A</strain>
    </source>
</reference>
<organism evidence="2 3">
    <name type="scientific">Prochlorococcus marinus (strain NATL1A)</name>
    <dbReference type="NCBI Taxonomy" id="167555"/>
    <lineage>
        <taxon>Bacteria</taxon>
        <taxon>Bacillati</taxon>
        <taxon>Cyanobacteriota</taxon>
        <taxon>Cyanophyceae</taxon>
        <taxon>Synechococcales</taxon>
        <taxon>Prochlorococcaceae</taxon>
        <taxon>Prochlorococcus</taxon>
    </lineage>
</organism>
<dbReference type="eggNOG" id="ENOG50322SY">
    <property type="taxonomic scope" value="Bacteria"/>
</dbReference>
<dbReference type="AlphaFoldDB" id="A2C2V9"/>
<name>A2C2V9_PROM1</name>
<dbReference type="HOGENOM" id="CLU_3294881_0_0_3"/>
<keyword evidence="1" id="KW-1133">Transmembrane helix</keyword>
<dbReference type="KEGG" id="pme:NATL1_12611"/>
<feature type="transmembrane region" description="Helical" evidence="1">
    <location>
        <begin position="6"/>
        <end position="24"/>
    </location>
</feature>
<sequence length="48" mass="5412">MFTPYHAIMFGILLITGSASIFQMSKGEKGLTKNQTKISRPKFDLNSY</sequence>
<keyword evidence="1" id="KW-0812">Transmembrane</keyword>
<keyword evidence="1" id="KW-0472">Membrane</keyword>
<protein>
    <submittedName>
        <fullName evidence="2">Uncharacterized protein</fullName>
    </submittedName>
</protein>
<evidence type="ECO:0000313" key="3">
    <source>
        <dbReference type="Proteomes" id="UP000002592"/>
    </source>
</evidence>
<gene>
    <name evidence="2" type="ordered locus">NATL1_12611</name>
</gene>
<evidence type="ECO:0000313" key="2">
    <source>
        <dbReference type="EMBL" id="ABM75819.1"/>
    </source>
</evidence>
<accession>A2C2V9</accession>